<keyword evidence="3" id="KW-0805">Transcription regulation</keyword>
<dbReference type="GeneID" id="54481601"/>
<feature type="domain" description="Zn(2)-C6 fungal-type" evidence="7">
    <location>
        <begin position="17"/>
        <end position="45"/>
    </location>
</feature>
<dbReference type="OrthoDB" id="40579at2759"/>
<accession>A0A6A6WF66</accession>
<dbReference type="RefSeq" id="XP_033603125.1">
    <property type="nucleotide sequence ID" value="XM_033740547.1"/>
</dbReference>
<evidence type="ECO:0000256" key="3">
    <source>
        <dbReference type="ARBA" id="ARBA00023015"/>
    </source>
</evidence>
<organism evidence="8 9">
    <name type="scientific">Pseudovirgaria hyperparasitica</name>
    <dbReference type="NCBI Taxonomy" id="470096"/>
    <lineage>
        <taxon>Eukaryota</taxon>
        <taxon>Fungi</taxon>
        <taxon>Dikarya</taxon>
        <taxon>Ascomycota</taxon>
        <taxon>Pezizomycotina</taxon>
        <taxon>Dothideomycetes</taxon>
        <taxon>Dothideomycetes incertae sedis</taxon>
        <taxon>Acrospermales</taxon>
        <taxon>Acrospermaceae</taxon>
        <taxon>Pseudovirgaria</taxon>
    </lineage>
</organism>
<dbReference type="InterPro" id="IPR001138">
    <property type="entry name" value="Zn2Cys6_DnaBD"/>
</dbReference>
<dbReference type="PROSITE" id="PS00463">
    <property type="entry name" value="ZN2_CY6_FUNGAL_1"/>
    <property type="match status" value="1"/>
</dbReference>
<name>A0A6A6WF66_9PEZI</name>
<dbReference type="InterPro" id="IPR036864">
    <property type="entry name" value="Zn2-C6_fun-type_DNA-bd_sf"/>
</dbReference>
<keyword evidence="1" id="KW-0479">Metal-binding</keyword>
<dbReference type="AlphaFoldDB" id="A0A6A6WF66"/>
<evidence type="ECO:0000313" key="8">
    <source>
        <dbReference type="EMBL" id="KAF2760674.1"/>
    </source>
</evidence>
<dbReference type="PANTHER" id="PTHR47660:SF2">
    <property type="entry name" value="TRANSCRIPTION FACTOR WITH C2H2 AND ZN(2)-CYS(6) DNA BINDING DOMAIN (EUROFUNG)"/>
    <property type="match status" value="1"/>
</dbReference>
<gene>
    <name evidence="8" type="ORF">EJ05DRAFT_294156</name>
</gene>
<keyword evidence="9" id="KW-1185">Reference proteome</keyword>
<reference evidence="8" key="1">
    <citation type="journal article" date="2020" name="Stud. Mycol.">
        <title>101 Dothideomycetes genomes: a test case for predicting lifestyles and emergence of pathogens.</title>
        <authorList>
            <person name="Haridas S."/>
            <person name="Albert R."/>
            <person name="Binder M."/>
            <person name="Bloem J."/>
            <person name="Labutti K."/>
            <person name="Salamov A."/>
            <person name="Andreopoulos B."/>
            <person name="Baker S."/>
            <person name="Barry K."/>
            <person name="Bills G."/>
            <person name="Bluhm B."/>
            <person name="Cannon C."/>
            <person name="Castanera R."/>
            <person name="Culley D."/>
            <person name="Daum C."/>
            <person name="Ezra D."/>
            <person name="Gonzalez J."/>
            <person name="Henrissat B."/>
            <person name="Kuo A."/>
            <person name="Liang C."/>
            <person name="Lipzen A."/>
            <person name="Lutzoni F."/>
            <person name="Magnuson J."/>
            <person name="Mondo S."/>
            <person name="Nolan M."/>
            <person name="Ohm R."/>
            <person name="Pangilinan J."/>
            <person name="Park H.-J."/>
            <person name="Ramirez L."/>
            <person name="Alfaro M."/>
            <person name="Sun H."/>
            <person name="Tritt A."/>
            <person name="Yoshinaga Y."/>
            <person name="Zwiers L.-H."/>
            <person name="Turgeon B."/>
            <person name="Goodwin S."/>
            <person name="Spatafora J."/>
            <person name="Crous P."/>
            <person name="Grigoriev I."/>
        </authorList>
    </citation>
    <scope>NUCLEOTIDE SEQUENCE</scope>
    <source>
        <strain evidence="8">CBS 121739</strain>
    </source>
</reference>
<dbReference type="GO" id="GO:0008270">
    <property type="term" value="F:zinc ion binding"/>
    <property type="evidence" value="ECO:0007669"/>
    <property type="project" value="InterPro"/>
</dbReference>
<feature type="region of interest" description="Disordered" evidence="6">
    <location>
        <begin position="87"/>
        <end position="110"/>
    </location>
</feature>
<dbReference type="EMBL" id="ML996568">
    <property type="protein sequence ID" value="KAF2760674.1"/>
    <property type="molecule type" value="Genomic_DNA"/>
</dbReference>
<proteinExistence type="predicted"/>
<dbReference type="Proteomes" id="UP000799437">
    <property type="component" value="Unassembled WGS sequence"/>
</dbReference>
<dbReference type="SUPFAM" id="SSF57701">
    <property type="entry name" value="Zn2/Cys6 DNA-binding domain"/>
    <property type="match status" value="1"/>
</dbReference>
<evidence type="ECO:0000259" key="7">
    <source>
        <dbReference type="PROSITE" id="PS00463"/>
    </source>
</evidence>
<protein>
    <recommendedName>
        <fullName evidence="7">Zn(2)-C6 fungal-type domain-containing protein</fullName>
    </recommendedName>
</protein>
<evidence type="ECO:0000256" key="6">
    <source>
        <dbReference type="SAM" id="MobiDB-lite"/>
    </source>
</evidence>
<feature type="compositionally biased region" description="Low complexity" evidence="6">
    <location>
        <begin position="91"/>
        <end position="107"/>
    </location>
</feature>
<evidence type="ECO:0000256" key="4">
    <source>
        <dbReference type="ARBA" id="ARBA00023163"/>
    </source>
</evidence>
<dbReference type="CDD" id="cd00067">
    <property type="entry name" value="GAL4"/>
    <property type="match status" value="1"/>
</dbReference>
<sequence length="918" mass="102466">MDRIRNGRIVKDNGLIACQQCATAKAGCNKDPEQCSRCKAKGYVCQVRLRNVRGNGSKKTTINDKAAKARYNCEATKSRFHETSHIPRHVSTPFPTSSPSSNYNSTPMHDSPQLAWTGQYSQQSDAQIGSLGMRQEYGYQVGTFDVGREPEPYPSNQQDLASSWISQGSWPMESSPTTPSDAFPAYYNYGLQHTPVTMNVRLEGQGQPGVYDEALRAQGGIYEGHNTSPPPDYTMEYGNNQNIQMNGAYQDLTGFDQGQCGTYIELDTPLFDTHTLGSTPLSTSSSFGTTFAGTTASPGSTPELYHPHNFFDQNWQHPSTVYSQFPTPLSSSEEAAGADDTQMYQPMDSISRLASAMKGLHALHGLVPIPSCRLPVSLRIDDHMRSQLTCTLQKMAHTITNRKRLQGLFSYDNSGLILPPLDVLSHLLDGYMANFELYYHIQPSEIINTGENVADENDAASLFLLCMTVGALASNASNVDTIGLVDGIVEACRTALFETRSTYSCDLTRLRAVFLFLSLAAWGADKQQRKYARGQHEIYLNSLHRTGRLGKGQFDYATESLTDVESAYRRWREHESNNRLVYSWIALDQELNMFHEIPTTNGKPPGMGIHDINAALPLSDEFWNATTPEEWATHISGRPHSVHSLHSLYIQFKRNGLSQEGLTPLHLRLLLYPLHQQVQSLLETIDPLKTRPKSLGDNLTSLQAQRRFLSQWYDHAQNLLQSLHRQDLCDAVHASEIMYHLITIKTIARFADAKRLASGEIHVEQFMQTFCIFPEKLMALYYHSGQVLRISRTIQPQYRPLWLSEAVYRAGLVLWAASIYTSRAQNPIIRTAMTDEPIYLNVLRPGSAQASAYEKFWLHGEGLQKGAPMLQVDDGTSSITVDDPARIVSYCANLVSSSCGPGSRRIGKDLMALAVMHF</sequence>
<keyword evidence="5" id="KW-0539">Nucleus</keyword>
<evidence type="ECO:0000256" key="1">
    <source>
        <dbReference type="ARBA" id="ARBA00022723"/>
    </source>
</evidence>
<keyword evidence="4" id="KW-0804">Transcription</keyword>
<dbReference type="CDD" id="cd12148">
    <property type="entry name" value="fungal_TF_MHR"/>
    <property type="match status" value="1"/>
</dbReference>
<evidence type="ECO:0000313" key="9">
    <source>
        <dbReference type="Proteomes" id="UP000799437"/>
    </source>
</evidence>
<dbReference type="GO" id="GO:0000981">
    <property type="term" value="F:DNA-binding transcription factor activity, RNA polymerase II-specific"/>
    <property type="evidence" value="ECO:0007669"/>
    <property type="project" value="InterPro"/>
</dbReference>
<keyword evidence="2" id="KW-0862">Zinc</keyword>
<dbReference type="PANTHER" id="PTHR47660">
    <property type="entry name" value="TRANSCRIPTION FACTOR WITH C2H2 AND ZN(2)-CYS(6) DNA BINDING DOMAIN (EUROFUNG)-RELATED-RELATED"/>
    <property type="match status" value="1"/>
</dbReference>
<evidence type="ECO:0000256" key="2">
    <source>
        <dbReference type="ARBA" id="ARBA00022833"/>
    </source>
</evidence>
<evidence type="ECO:0000256" key="5">
    <source>
        <dbReference type="ARBA" id="ARBA00023242"/>
    </source>
</evidence>